<dbReference type="InterPro" id="IPR051135">
    <property type="entry name" value="Gal/GlcNAc/GalNAc_ST"/>
</dbReference>
<dbReference type="InterPro" id="IPR000863">
    <property type="entry name" value="Sulfotransferase_dom"/>
</dbReference>
<dbReference type="InterPro" id="IPR027417">
    <property type="entry name" value="P-loop_NTPase"/>
</dbReference>
<accession>A0A9X0A297</accession>
<organism evidence="2 3">
    <name type="scientific">Desmophyllum pertusum</name>
    <dbReference type="NCBI Taxonomy" id="174260"/>
    <lineage>
        <taxon>Eukaryota</taxon>
        <taxon>Metazoa</taxon>
        <taxon>Cnidaria</taxon>
        <taxon>Anthozoa</taxon>
        <taxon>Hexacorallia</taxon>
        <taxon>Scleractinia</taxon>
        <taxon>Caryophylliina</taxon>
        <taxon>Caryophylliidae</taxon>
        <taxon>Desmophyllum</taxon>
    </lineage>
</organism>
<dbReference type="GO" id="GO:0006790">
    <property type="term" value="P:sulfur compound metabolic process"/>
    <property type="evidence" value="ECO:0007669"/>
    <property type="project" value="TreeGrafter"/>
</dbReference>
<dbReference type="GO" id="GO:0006044">
    <property type="term" value="P:N-acetylglucosamine metabolic process"/>
    <property type="evidence" value="ECO:0007669"/>
    <property type="project" value="TreeGrafter"/>
</dbReference>
<evidence type="ECO:0000313" key="2">
    <source>
        <dbReference type="EMBL" id="KAJ7392136.1"/>
    </source>
</evidence>
<dbReference type="GO" id="GO:0001517">
    <property type="term" value="F:N-acetylglucosamine 6-O-sulfotransferase activity"/>
    <property type="evidence" value="ECO:0007669"/>
    <property type="project" value="TreeGrafter"/>
</dbReference>
<evidence type="ECO:0000313" key="3">
    <source>
        <dbReference type="Proteomes" id="UP001163046"/>
    </source>
</evidence>
<dbReference type="PANTHER" id="PTHR10704">
    <property type="entry name" value="CARBOHYDRATE SULFOTRANSFERASE"/>
    <property type="match status" value="1"/>
</dbReference>
<comment type="caution">
    <text evidence="2">The sequence shown here is derived from an EMBL/GenBank/DDBJ whole genome shotgun (WGS) entry which is preliminary data.</text>
</comment>
<dbReference type="Gene3D" id="3.40.50.300">
    <property type="entry name" value="P-loop containing nucleotide triphosphate hydrolases"/>
    <property type="match status" value="1"/>
</dbReference>
<feature type="domain" description="Sulfotransferase" evidence="1">
    <location>
        <begin position="81"/>
        <end position="387"/>
    </location>
</feature>
<dbReference type="OrthoDB" id="6138663at2759"/>
<dbReference type="PANTHER" id="PTHR10704:SF44">
    <property type="entry name" value="LD35051P-RELATED"/>
    <property type="match status" value="1"/>
</dbReference>
<keyword evidence="3" id="KW-1185">Reference proteome</keyword>
<dbReference type="Proteomes" id="UP001163046">
    <property type="component" value="Unassembled WGS sequence"/>
</dbReference>
<sequence>MWFSASLAYCRKMRRIRSRLTRLLRCKPLQICFVAFPLLVVYIVSFSTQPYLEMQQTKAARYDLTDYKAFLGDTVKTARKNLIIVSHGRSGSSLTGDIFNHHPSVFYMYEPLQTAKRVQKKLMSQNQTSYNSLAEQYLTDLFRCKFDQPQILEDIEAYYRKPEHPRISHAIGSPPLCPYEMTDPRWSPTLCKPMTGESLGSACKNVYDLTVLKILMSRIPGNSIKPILTACSPLDIDCKVVFLVRDPRAVIPSALNTGFFREKGRRNAKLGTRLYSYWQCMQTEENLEFIRKLPDSLRDRIKLLRYEDLAIEPLKALAGLYEFAGLPVLESVRAWLNETTQQSRKACDRKLDGPSVTCTKDDARAAANRWRWKVHPYEIDIIEHYCQGVMRVMGYKPVDRSYDLLSNAKIPLFSHDYEAKHWFLH</sequence>
<protein>
    <recommendedName>
        <fullName evidence="1">Sulfotransferase domain-containing protein</fullName>
    </recommendedName>
</protein>
<dbReference type="AlphaFoldDB" id="A0A9X0A297"/>
<dbReference type="EMBL" id="MU825402">
    <property type="protein sequence ID" value="KAJ7392136.1"/>
    <property type="molecule type" value="Genomic_DNA"/>
</dbReference>
<name>A0A9X0A297_9CNID</name>
<proteinExistence type="predicted"/>
<reference evidence="2" key="1">
    <citation type="submission" date="2023-01" db="EMBL/GenBank/DDBJ databases">
        <title>Genome assembly of the deep-sea coral Lophelia pertusa.</title>
        <authorList>
            <person name="Herrera S."/>
            <person name="Cordes E."/>
        </authorList>
    </citation>
    <scope>NUCLEOTIDE SEQUENCE</scope>
    <source>
        <strain evidence="2">USNM1676648</strain>
        <tissue evidence="2">Polyp</tissue>
    </source>
</reference>
<gene>
    <name evidence="2" type="ORF">OS493_013508</name>
</gene>
<evidence type="ECO:0000259" key="1">
    <source>
        <dbReference type="Pfam" id="PF00685"/>
    </source>
</evidence>
<dbReference type="Pfam" id="PF00685">
    <property type="entry name" value="Sulfotransfer_1"/>
    <property type="match status" value="1"/>
</dbReference>
<dbReference type="SUPFAM" id="SSF52540">
    <property type="entry name" value="P-loop containing nucleoside triphosphate hydrolases"/>
    <property type="match status" value="1"/>
</dbReference>